<sequence length="84" mass="9904">MNFTTPEYYYLFIPVALFACFLIFYNSRNKQISSLLLLSYVFFYLASGFYIILLFVSTIVDFYCGKSIDKANNKNQKKKFLFLA</sequence>
<dbReference type="EMBL" id="KF900408">
    <property type="protein sequence ID" value="AIE93939.1"/>
    <property type="molecule type" value="Genomic_DNA"/>
</dbReference>
<feature type="transmembrane region" description="Helical" evidence="1">
    <location>
        <begin position="37"/>
        <end position="64"/>
    </location>
</feature>
<keyword evidence="1" id="KW-0812">Transmembrane</keyword>
<proteinExistence type="predicted"/>
<keyword evidence="1" id="KW-1133">Transmembrane helix</keyword>
<protein>
    <recommendedName>
        <fullName evidence="3">MBOAT family protein</fullName>
    </recommendedName>
</protein>
<evidence type="ECO:0000256" key="1">
    <source>
        <dbReference type="SAM" id="Phobius"/>
    </source>
</evidence>
<organism evidence="2">
    <name type="scientific">uncultured marine group II/III euryarchaeote AD1000_41_D11</name>
    <dbReference type="NCBI Taxonomy" id="1457766"/>
    <lineage>
        <taxon>Archaea</taxon>
        <taxon>Methanobacteriati</taxon>
        <taxon>Methanobacteriota</taxon>
        <taxon>environmental samples</taxon>
    </lineage>
</organism>
<accession>A0A075FRQ6</accession>
<name>A0A075FRQ6_9EURY</name>
<evidence type="ECO:0008006" key="3">
    <source>
        <dbReference type="Google" id="ProtNLM"/>
    </source>
</evidence>
<evidence type="ECO:0000313" key="2">
    <source>
        <dbReference type="EMBL" id="AIE93939.1"/>
    </source>
</evidence>
<feature type="transmembrane region" description="Helical" evidence="1">
    <location>
        <begin position="7"/>
        <end position="25"/>
    </location>
</feature>
<keyword evidence="1" id="KW-0472">Membrane</keyword>
<dbReference type="AlphaFoldDB" id="A0A075FRQ6"/>
<reference evidence="2" key="1">
    <citation type="journal article" date="2014" name="Genome Biol. Evol.">
        <title>Pangenome evidence for extensive interdomain horizontal transfer affecting lineage core and shell genes in uncultured planktonic thaumarchaeota and euryarchaeota.</title>
        <authorList>
            <person name="Deschamps P."/>
            <person name="Zivanovic Y."/>
            <person name="Moreira D."/>
            <person name="Rodriguez-Valera F."/>
            <person name="Lopez-Garcia P."/>
        </authorList>
    </citation>
    <scope>NUCLEOTIDE SEQUENCE</scope>
</reference>